<keyword evidence="2" id="KW-1185">Reference proteome</keyword>
<dbReference type="GO" id="GO:0000160">
    <property type="term" value="P:phosphorelay signal transduction system"/>
    <property type="evidence" value="ECO:0007669"/>
    <property type="project" value="InterPro"/>
</dbReference>
<protein>
    <submittedName>
        <fullName evidence="1">Uncharacterized protein</fullName>
    </submittedName>
</protein>
<dbReference type="InterPro" id="IPR036641">
    <property type="entry name" value="HPT_dom_sf"/>
</dbReference>
<evidence type="ECO:0000313" key="2">
    <source>
        <dbReference type="Proteomes" id="UP000526003"/>
    </source>
</evidence>
<comment type="caution">
    <text evidence="1">The sequence shown here is derived from an EMBL/GenBank/DDBJ whole genome shotgun (WGS) entry which is preliminary data.</text>
</comment>
<dbReference type="AlphaFoldDB" id="A0A7X1GKC0"/>
<reference evidence="1 2" key="1">
    <citation type="submission" date="2020-08" db="EMBL/GenBank/DDBJ databases">
        <title>Pseudomonas sp. nov.</title>
        <authorList>
            <person name="Gieschler S."/>
            <person name="Fiedler G."/>
            <person name="Brinks E."/>
            <person name="Boehnlein C."/>
            <person name="Franz C.M.A.P."/>
            <person name="Kabisch J."/>
        </authorList>
    </citation>
    <scope>NUCLEOTIDE SEQUENCE [LARGE SCALE GENOMIC DNA]</scope>
    <source>
        <strain evidence="1 2">MBT-1</strain>
    </source>
</reference>
<sequence>MLNERKNWNPRLPEFLIEAETLLAKSEECLAHLQLIKNDPDAIHCLLGTLLTLANRAGVLALGDICTFARSLHAVLSQVQGHVNLHDQALDALKECLTLIAWQLELVDLYTGDLRLDSTEQASLLEAFIAQIDGVPCTLGGPTSGLAYATMATRRA</sequence>
<accession>A0A7X1GKC0</accession>
<dbReference type="EMBL" id="JACMYG010000043">
    <property type="protein sequence ID" value="MBC2693253.1"/>
    <property type="molecule type" value="Genomic_DNA"/>
</dbReference>
<name>A0A7X1GKC0_9PSED</name>
<organism evidence="1 2">
    <name type="scientific">Pseudomonas kielensis</name>
    <dbReference type="NCBI Taxonomy" id="2762577"/>
    <lineage>
        <taxon>Bacteria</taxon>
        <taxon>Pseudomonadati</taxon>
        <taxon>Pseudomonadota</taxon>
        <taxon>Gammaproteobacteria</taxon>
        <taxon>Pseudomonadales</taxon>
        <taxon>Pseudomonadaceae</taxon>
        <taxon>Pseudomonas</taxon>
    </lineage>
</organism>
<dbReference type="SUPFAM" id="SSF47226">
    <property type="entry name" value="Histidine-containing phosphotransfer domain, HPT domain"/>
    <property type="match status" value="1"/>
</dbReference>
<dbReference type="Gene3D" id="1.20.120.160">
    <property type="entry name" value="HPT domain"/>
    <property type="match status" value="1"/>
</dbReference>
<proteinExistence type="predicted"/>
<dbReference type="Proteomes" id="UP000526003">
    <property type="component" value="Unassembled WGS sequence"/>
</dbReference>
<dbReference type="RefSeq" id="WP_166590185.1">
    <property type="nucleotide sequence ID" value="NZ_CP090311.1"/>
</dbReference>
<evidence type="ECO:0000313" key="1">
    <source>
        <dbReference type="EMBL" id="MBC2693253.1"/>
    </source>
</evidence>
<gene>
    <name evidence="1" type="ORF">H7995_26030</name>
</gene>